<evidence type="ECO:0000256" key="1">
    <source>
        <dbReference type="ARBA" id="ARBA00010641"/>
    </source>
</evidence>
<dbReference type="InterPro" id="IPR007627">
    <property type="entry name" value="RNA_pol_sigma70_r2"/>
</dbReference>
<accession>A0ABV5J216</accession>
<keyword evidence="9" id="KW-1185">Reference proteome</keyword>
<keyword evidence="4" id="KW-0238">DNA-binding</keyword>
<reference evidence="8 9" key="1">
    <citation type="submission" date="2024-09" db="EMBL/GenBank/DDBJ databases">
        <authorList>
            <person name="Sun Q."/>
            <person name="Mori K."/>
        </authorList>
    </citation>
    <scope>NUCLEOTIDE SEQUENCE [LARGE SCALE GENOMIC DNA]</scope>
    <source>
        <strain evidence="8 9">CECT 7682</strain>
    </source>
</reference>
<dbReference type="SUPFAM" id="SSF88659">
    <property type="entry name" value="Sigma3 and sigma4 domains of RNA polymerase sigma factors"/>
    <property type="match status" value="1"/>
</dbReference>
<evidence type="ECO:0000256" key="5">
    <source>
        <dbReference type="ARBA" id="ARBA00023163"/>
    </source>
</evidence>
<keyword evidence="3" id="KW-0731">Sigma factor</keyword>
<dbReference type="Gene3D" id="1.10.10.10">
    <property type="entry name" value="Winged helix-like DNA-binding domain superfamily/Winged helix DNA-binding domain"/>
    <property type="match status" value="1"/>
</dbReference>
<dbReference type="Gene3D" id="1.10.1740.10">
    <property type="match status" value="1"/>
</dbReference>
<dbReference type="Proteomes" id="UP001589654">
    <property type="component" value="Unassembled WGS sequence"/>
</dbReference>
<gene>
    <name evidence="8" type="ORF">ACFFUR_00815</name>
</gene>
<comment type="caution">
    <text evidence="8">The sequence shown here is derived from an EMBL/GenBank/DDBJ whole genome shotgun (WGS) entry which is preliminary data.</text>
</comment>
<protein>
    <submittedName>
        <fullName evidence="8">RNA polymerase sigma factor</fullName>
    </submittedName>
</protein>
<dbReference type="InterPro" id="IPR014284">
    <property type="entry name" value="RNA_pol_sigma-70_dom"/>
</dbReference>
<evidence type="ECO:0000313" key="9">
    <source>
        <dbReference type="Proteomes" id="UP001589654"/>
    </source>
</evidence>
<dbReference type="InterPro" id="IPR013249">
    <property type="entry name" value="RNA_pol_sigma70_r4_t2"/>
</dbReference>
<dbReference type="CDD" id="cd06171">
    <property type="entry name" value="Sigma70_r4"/>
    <property type="match status" value="1"/>
</dbReference>
<keyword evidence="5" id="KW-0804">Transcription</keyword>
<evidence type="ECO:0000259" key="7">
    <source>
        <dbReference type="Pfam" id="PF08281"/>
    </source>
</evidence>
<evidence type="ECO:0000256" key="3">
    <source>
        <dbReference type="ARBA" id="ARBA00023082"/>
    </source>
</evidence>
<name>A0ABV5J216_9BACT</name>
<dbReference type="InterPro" id="IPR013325">
    <property type="entry name" value="RNA_pol_sigma_r2"/>
</dbReference>
<dbReference type="InterPro" id="IPR013324">
    <property type="entry name" value="RNA_pol_sigma_r3/r4-like"/>
</dbReference>
<evidence type="ECO:0000259" key="6">
    <source>
        <dbReference type="Pfam" id="PF04542"/>
    </source>
</evidence>
<keyword evidence="2" id="KW-0805">Transcription regulation</keyword>
<dbReference type="SUPFAM" id="SSF88946">
    <property type="entry name" value="Sigma2 domain of RNA polymerase sigma factors"/>
    <property type="match status" value="1"/>
</dbReference>
<evidence type="ECO:0000313" key="8">
    <source>
        <dbReference type="EMBL" id="MFB9210333.1"/>
    </source>
</evidence>
<dbReference type="Pfam" id="PF04542">
    <property type="entry name" value="Sigma70_r2"/>
    <property type="match status" value="1"/>
</dbReference>
<dbReference type="PANTHER" id="PTHR43133:SF8">
    <property type="entry name" value="RNA POLYMERASE SIGMA FACTOR HI_1459-RELATED"/>
    <property type="match status" value="1"/>
</dbReference>
<dbReference type="PANTHER" id="PTHR43133">
    <property type="entry name" value="RNA POLYMERASE ECF-TYPE SIGMA FACTO"/>
    <property type="match status" value="1"/>
</dbReference>
<evidence type="ECO:0000256" key="4">
    <source>
        <dbReference type="ARBA" id="ARBA00023125"/>
    </source>
</evidence>
<organism evidence="8 9">
    <name type="scientific">Echinicola jeungdonensis</name>
    <dbReference type="NCBI Taxonomy" id="709343"/>
    <lineage>
        <taxon>Bacteria</taxon>
        <taxon>Pseudomonadati</taxon>
        <taxon>Bacteroidota</taxon>
        <taxon>Cytophagia</taxon>
        <taxon>Cytophagales</taxon>
        <taxon>Cyclobacteriaceae</taxon>
        <taxon>Echinicola</taxon>
    </lineage>
</organism>
<feature type="domain" description="RNA polymerase sigma factor 70 region 4 type 2" evidence="7">
    <location>
        <begin position="118"/>
        <end position="170"/>
    </location>
</feature>
<dbReference type="Pfam" id="PF08281">
    <property type="entry name" value="Sigma70_r4_2"/>
    <property type="match status" value="1"/>
</dbReference>
<sequence length="187" mass="21875">MKKELTKSLLEGLLKGDQKSQELLYKQFYSYGMSISLRFTANREEAVEVLNDGFMKIFNKISQFNPDQPFKPWFRRILINTSINHYKKYIHQNNNADLDQVKKVSDQGQDIMGEISYQEIIQLLQNLSPKYRTVFNLNVIEGYSHEEIADMLQISVGTSKSNLSRARANLRSMLTRSHEKGLEKYER</sequence>
<dbReference type="InterPro" id="IPR039425">
    <property type="entry name" value="RNA_pol_sigma-70-like"/>
</dbReference>
<dbReference type="RefSeq" id="WP_290246198.1">
    <property type="nucleotide sequence ID" value="NZ_JAUFQT010000001.1"/>
</dbReference>
<proteinExistence type="inferred from homology"/>
<dbReference type="NCBIfam" id="TIGR02937">
    <property type="entry name" value="sigma70-ECF"/>
    <property type="match status" value="1"/>
</dbReference>
<feature type="domain" description="RNA polymerase sigma-70 region 2" evidence="6">
    <location>
        <begin position="24"/>
        <end position="88"/>
    </location>
</feature>
<evidence type="ECO:0000256" key="2">
    <source>
        <dbReference type="ARBA" id="ARBA00023015"/>
    </source>
</evidence>
<dbReference type="InterPro" id="IPR036388">
    <property type="entry name" value="WH-like_DNA-bd_sf"/>
</dbReference>
<comment type="similarity">
    <text evidence="1">Belongs to the sigma-70 factor family. ECF subfamily.</text>
</comment>
<dbReference type="EMBL" id="JBHMEW010000007">
    <property type="protein sequence ID" value="MFB9210333.1"/>
    <property type="molecule type" value="Genomic_DNA"/>
</dbReference>